<dbReference type="GO" id="GO:0046579">
    <property type="term" value="P:positive regulation of Ras protein signal transduction"/>
    <property type="evidence" value="ECO:0007669"/>
    <property type="project" value="EnsemblFungi"/>
</dbReference>
<gene>
    <name evidence="2" type="primary">NCAS0I00340</name>
    <name evidence="2" type="ordered locus">NCAS_0I00340</name>
</gene>
<dbReference type="Gene3D" id="2.120.10.80">
    <property type="entry name" value="Kelch-type beta propeller"/>
    <property type="match status" value="1"/>
</dbReference>
<dbReference type="GO" id="GO:0001403">
    <property type="term" value="P:invasive growth in response to glucose limitation"/>
    <property type="evidence" value="ECO:0007669"/>
    <property type="project" value="EnsemblFungi"/>
</dbReference>
<dbReference type="FunCoup" id="G0VJM2">
    <property type="interactions" value="28"/>
</dbReference>
<sequence length="858" mass="96723">MQQIQYAFPPAGTSEHSSTHKYNEHHLVRMTSIDPFPSYINFNDADQFQPIKYITNYVPVLEPDCKNDTADGDNDGCDAQTQIRVDNERILKNYYDLKRPLNNGSVTSGSTTRHESVVSNSNSDTTANTLQQPNERSKASYCLDNFIANCSLKIDPYDFKTKFSRKSNADDNEDGEQDAQDRRHITYNQYVKTPYAKYFQKLLTTEVRDIRVLQRHCLWTPVLNEKLNKYLVNPEEPIPHDVLPIFIGGLDYIPRAYDHYQGSSLIPGLFSAYKLPALTYHCSLEFNGQIYILGGLMACQRNDLEAPNLEDFYVEPLKNLPPPLLSEIITNPSMVNNPHLYVTSVSACHLTRPEISGHIPPTLLCSTASKLTDRHIFFYGGFELKTESFVSSQGNYYLKKRLFLNNCGYVLDTVTFKFSKVEVLNKSYQMVTYPDFAGRFGHMQLSINMHDSNNGKDCKQHRSKLDKSVPEKELSPTAHVKNSNNNSNVGSCGHSSGVSTIWIFGGYRQTSEETYESMNHMWKLNIEVISRGKRGYCKFADSVIAEKVLIKTGTGEWPSPRAFFSYSLPESWFQGRPSLETRLLEHLKKDFIIDTGDLDNHKDRTKQPIFPHHSQSDKSVSPHYPTSPNKDTDNRNNIKKNLSLLDRRFQSTNSPLLIFGEQNSAVGPEKEFPQIIVLHGGSNNREVYGDMWWFNVTEERWTKVETYVEQAGEALVPMEMKLVGHTMVTAGKMIGTVGGLTQDDVNKVYTDETDTSDSVADESSSTFKLGDSMLNVLDLTTQCLQNAKLQIEDGRKVLVPNDHSATTGAILSVAGSTLQIDGTIVMLGGVVSRRTAAKNFYLRGAILEFVLPTMSLAS</sequence>
<dbReference type="RefSeq" id="XP_003678048.1">
    <property type="nucleotide sequence ID" value="XM_003678000.1"/>
</dbReference>
<dbReference type="GO" id="GO:0004862">
    <property type="term" value="F:cAMP-dependent protein kinase inhibitor activity"/>
    <property type="evidence" value="ECO:0007669"/>
    <property type="project" value="EnsemblFungi"/>
</dbReference>
<dbReference type="InParanoid" id="G0VJM2"/>
<reference key="2">
    <citation type="submission" date="2011-08" db="EMBL/GenBank/DDBJ databases">
        <title>Genome sequence of Naumovozyma castellii.</title>
        <authorList>
            <person name="Gordon J.L."/>
            <person name="Armisen D."/>
            <person name="Proux-Wera E."/>
            <person name="OhEigeartaigh S.S."/>
            <person name="Byrne K.P."/>
            <person name="Wolfe K.H."/>
        </authorList>
    </citation>
    <scope>NUCLEOTIDE SEQUENCE</scope>
    <source>
        <strain>Type strain:CBS 4309</strain>
    </source>
</reference>
<evidence type="ECO:0000256" key="1">
    <source>
        <dbReference type="SAM" id="MobiDB-lite"/>
    </source>
</evidence>
<dbReference type="eggNOG" id="ENOG502QV98">
    <property type="taxonomic scope" value="Eukaryota"/>
</dbReference>
<dbReference type="Proteomes" id="UP000001640">
    <property type="component" value="Chromosome 9"/>
</dbReference>
<dbReference type="GO" id="GO:0032794">
    <property type="term" value="F:GTPase activating protein binding"/>
    <property type="evidence" value="ECO:0007669"/>
    <property type="project" value="EnsemblFungi"/>
</dbReference>
<feature type="region of interest" description="Disordered" evidence="1">
    <location>
        <begin position="102"/>
        <end position="134"/>
    </location>
</feature>
<dbReference type="PANTHER" id="PTHR23244:SF471">
    <property type="entry name" value="GUANINE NUCLEOTIDE-BINDING PROTEIN SUBUNIT BETA 1-RELATED"/>
    <property type="match status" value="1"/>
</dbReference>
<dbReference type="PANTHER" id="PTHR23244">
    <property type="entry name" value="KELCH REPEAT DOMAIN"/>
    <property type="match status" value="1"/>
</dbReference>
<protein>
    <submittedName>
        <fullName evidence="2">Uncharacterized protein</fullName>
    </submittedName>
</protein>
<dbReference type="GO" id="GO:0000209">
    <property type="term" value="P:protein polyubiquitination"/>
    <property type="evidence" value="ECO:0007669"/>
    <property type="project" value="EnsemblFungi"/>
</dbReference>
<dbReference type="GO" id="GO:0010255">
    <property type="term" value="P:glucose mediated signaling pathway"/>
    <property type="evidence" value="ECO:0007669"/>
    <property type="project" value="EnsemblFungi"/>
</dbReference>
<dbReference type="SUPFAM" id="SSF50965">
    <property type="entry name" value="Galactose oxidase, central domain"/>
    <property type="match status" value="1"/>
</dbReference>
<evidence type="ECO:0000313" key="2">
    <source>
        <dbReference type="EMBL" id="CCC71702.1"/>
    </source>
</evidence>
<dbReference type="InterPro" id="IPR015915">
    <property type="entry name" value="Kelch-typ_b-propeller"/>
</dbReference>
<dbReference type="GO" id="GO:0007124">
    <property type="term" value="P:pseudohyphal growth"/>
    <property type="evidence" value="ECO:0007669"/>
    <property type="project" value="EnsemblFungi"/>
</dbReference>
<name>G0VJM2_NAUCA</name>
<organism evidence="2 3">
    <name type="scientific">Naumovozyma castellii</name>
    <name type="common">Yeast</name>
    <name type="synonym">Saccharomyces castellii</name>
    <dbReference type="NCBI Taxonomy" id="27288"/>
    <lineage>
        <taxon>Eukaryota</taxon>
        <taxon>Fungi</taxon>
        <taxon>Dikarya</taxon>
        <taxon>Ascomycota</taxon>
        <taxon>Saccharomycotina</taxon>
        <taxon>Saccharomycetes</taxon>
        <taxon>Saccharomycetales</taxon>
        <taxon>Saccharomycetaceae</taxon>
        <taxon>Naumovozyma</taxon>
    </lineage>
</organism>
<dbReference type="GeneID" id="96905393"/>
<dbReference type="HOGENOM" id="CLU_015198_0_0_1"/>
<dbReference type="InterPro" id="IPR011043">
    <property type="entry name" value="Gal_Oxase/kelch_b-propeller"/>
</dbReference>
<accession>G0VJM2</accession>
<dbReference type="OMA" id="IPYMSNY"/>
<feature type="compositionally biased region" description="Low complexity" evidence="1">
    <location>
        <begin position="480"/>
        <end position="491"/>
    </location>
</feature>
<dbReference type="KEGG" id="ncs:NCAS_0I00340"/>
<keyword evidence="3" id="KW-1185">Reference proteome</keyword>
<feature type="region of interest" description="Disordered" evidence="1">
    <location>
        <begin position="598"/>
        <end position="637"/>
    </location>
</feature>
<dbReference type="GO" id="GO:0005886">
    <property type="term" value="C:plasma membrane"/>
    <property type="evidence" value="ECO:0007669"/>
    <property type="project" value="EnsemblFungi"/>
</dbReference>
<dbReference type="GO" id="GO:0006511">
    <property type="term" value="P:ubiquitin-dependent protein catabolic process"/>
    <property type="evidence" value="ECO:0007669"/>
    <property type="project" value="EnsemblFungi"/>
</dbReference>
<dbReference type="STRING" id="1064592.G0VJM2"/>
<dbReference type="AlphaFoldDB" id="G0VJM2"/>
<dbReference type="GO" id="GO:0046580">
    <property type="term" value="P:negative regulation of Ras protein signal transduction"/>
    <property type="evidence" value="ECO:0007669"/>
    <property type="project" value="EnsemblFungi"/>
</dbReference>
<reference evidence="2 3" key="1">
    <citation type="journal article" date="2011" name="Proc. Natl. Acad. Sci. U.S.A.">
        <title>Evolutionary erosion of yeast sex chromosomes by mating-type switching accidents.</title>
        <authorList>
            <person name="Gordon J.L."/>
            <person name="Armisen D."/>
            <person name="Proux-Wera E."/>
            <person name="Oheigeartaigh S.S."/>
            <person name="Byrne K.P."/>
            <person name="Wolfe K.H."/>
        </authorList>
    </citation>
    <scope>NUCLEOTIDE SEQUENCE [LARGE SCALE GENOMIC DNA]</scope>
    <source>
        <strain evidence="3">ATCC 76901 / BCRC 22586 / CBS 4309 / NBRC 1992 / NRRL Y-12630</strain>
    </source>
</reference>
<evidence type="ECO:0000313" key="3">
    <source>
        <dbReference type="Proteomes" id="UP000001640"/>
    </source>
</evidence>
<dbReference type="OrthoDB" id="10251809at2759"/>
<proteinExistence type="predicted"/>
<feature type="region of interest" description="Disordered" evidence="1">
    <location>
        <begin position="468"/>
        <end position="491"/>
    </location>
</feature>
<dbReference type="EMBL" id="HE576760">
    <property type="protein sequence ID" value="CCC71702.1"/>
    <property type="molecule type" value="Genomic_DNA"/>
</dbReference>